<dbReference type="KEGG" id="aram:KAR29_07300"/>
<gene>
    <name evidence="1" type="ORF">KAR29_07300</name>
</gene>
<protein>
    <submittedName>
        <fullName evidence="1">DUF951 domain-containing protein</fullName>
    </submittedName>
</protein>
<evidence type="ECO:0000313" key="1">
    <source>
        <dbReference type="EMBL" id="QTX33725.1"/>
    </source>
</evidence>
<dbReference type="PANTHER" id="PTHR38455">
    <property type="entry name" value="HYPOTHETICAL CYTOSOLIC PROTEIN"/>
    <property type="match status" value="1"/>
</dbReference>
<dbReference type="PANTHER" id="PTHR38455:SF1">
    <property type="entry name" value="DUF951 DOMAIN-CONTAINING PROTEIN"/>
    <property type="match status" value="1"/>
</dbReference>
<name>A0A9Q7ALQ2_9BACT</name>
<dbReference type="Proteomes" id="UP000671879">
    <property type="component" value="Chromosome"/>
</dbReference>
<dbReference type="AlphaFoldDB" id="A0A9Q7ALQ2"/>
<organism evidence="1 2">
    <name type="scientific">Aminithiophilus ramosus</name>
    <dbReference type="NCBI Taxonomy" id="3029084"/>
    <lineage>
        <taxon>Bacteria</taxon>
        <taxon>Thermotogati</taxon>
        <taxon>Synergistota</taxon>
        <taxon>Synergistia</taxon>
        <taxon>Synergistales</taxon>
        <taxon>Aminithiophilaceae</taxon>
        <taxon>Aminithiophilus</taxon>
    </lineage>
</organism>
<proteinExistence type="predicted"/>
<dbReference type="InterPro" id="IPR009296">
    <property type="entry name" value="DUF951"/>
</dbReference>
<dbReference type="EMBL" id="CP072943">
    <property type="protein sequence ID" value="QTX33725.1"/>
    <property type="molecule type" value="Genomic_DNA"/>
</dbReference>
<dbReference type="RefSeq" id="WP_274374941.1">
    <property type="nucleotide sequence ID" value="NZ_CP072943.1"/>
</dbReference>
<sequence>MEERLEPGMILRLRKPHPCGSRQWRVVRLGAEVEIECLGCGKKLLMEPYLLRKAVTKVESS</sequence>
<evidence type="ECO:0000313" key="2">
    <source>
        <dbReference type="Proteomes" id="UP000671879"/>
    </source>
</evidence>
<accession>A0A9Q7ALQ2</accession>
<keyword evidence="2" id="KW-1185">Reference proteome</keyword>
<dbReference type="Pfam" id="PF06107">
    <property type="entry name" value="DUF951"/>
    <property type="match status" value="1"/>
</dbReference>
<reference evidence="2" key="1">
    <citation type="submission" date="2021-04" db="EMBL/GenBank/DDBJ databases">
        <title>A novel Synergistetes isolate from a pyrite-forming mixed culture.</title>
        <authorList>
            <person name="Bunk B."/>
            <person name="Sproer C."/>
            <person name="Spring S."/>
            <person name="Pester M."/>
        </authorList>
    </citation>
    <scope>NUCLEOTIDE SEQUENCE [LARGE SCALE GENOMIC DNA]</scope>
    <source>
        <strain evidence="2">J.5.4.2-T.3.5.2</strain>
    </source>
</reference>